<comment type="caution">
    <text evidence="1">The sequence shown here is derived from an EMBL/GenBank/DDBJ whole genome shotgun (WGS) entry which is preliminary data.</text>
</comment>
<accession>A0AAW0D900</accession>
<organism evidence="1 2">
    <name type="scientific">Paramarasmius palmivorus</name>
    <dbReference type="NCBI Taxonomy" id="297713"/>
    <lineage>
        <taxon>Eukaryota</taxon>
        <taxon>Fungi</taxon>
        <taxon>Dikarya</taxon>
        <taxon>Basidiomycota</taxon>
        <taxon>Agaricomycotina</taxon>
        <taxon>Agaricomycetes</taxon>
        <taxon>Agaricomycetidae</taxon>
        <taxon>Agaricales</taxon>
        <taxon>Marasmiineae</taxon>
        <taxon>Marasmiaceae</taxon>
        <taxon>Paramarasmius</taxon>
    </lineage>
</organism>
<reference evidence="1 2" key="1">
    <citation type="submission" date="2024-01" db="EMBL/GenBank/DDBJ databases">
        <title>A draft genome for a cacao thread blight-causing isolate of Paramarasmius palmivorus.</title>
        <authorList>
            <person name="Baruah I.K."/>
            <person name="Bukari Y."/>
            <person name="Amoako-Attah I."/>
            <person name="Meinhardt L.W."/>
            <person name="Bailey B.A."/>
            <person name="Cohen S.P."/>
        </authorList>
    </citation>
    <scope>NUCLEOTIDE SEQUENCE [LARGE SCALE GENOMIC DNA]</scope>
    <source>
        <strain evidence="1 2">GH-12</strain>
    </source>
</reference>
<evidence type="ECO:0000313" key="2">
    <source>
        <dbReference type="Proteomes" id="UP001383192"/>
    </source>
</evidence>
<protein>
    <submittedName>
        <fullName evidence="1">Uncharacterized protein</fullName>
    </submittedName>
</protein>
<dbReference type="Proteomes" id="UP001383192">
    <property type="component" value="Unassembled WGS sequence"/>
</dbReference>
<name>A0AAW0D900_9AGAR</name>
<dbReference type="Gene3D" id="3.80.10.10">
    <property type="entry name" value="Ribonuclease Inhibitor"/>
    <property type="match status" value="1"/>
</dbReference>
<keyword evidence="2" id="KW-1185">Reference proteome</keyword>
<sequence>MYVDGEFMSGGPLYGFCRLATSVLPLLSNLTTLELDGPTEGEPGGDKVPILYGKIWRGVSFPCLRDLSLRLDHTEDIHGFLSRHGKALERLTCNSSFGETSKMLKKLHLPRLVFLNGYGDSIPPLLEVVKVPHLKEVVITNVFWPGELQSALAAVATVIDAQDQAFRLRLTHCHCNLSSILQLVIAQIPTVAHLDVEGARWDTAGACFSEYMGDFEKFQNLKSFKWPPSLYTSQAGPTGITIHETVVLFGKHCPKLEKCQLPYGDKPGWIRSLGDMWIPSEEV</sequence>
<evidence type="ECO:0000313" key="1">
    <source>
        <dbReference type="EMBL" id="KAK7047099.1"/>
    </source>
</evidence>
<dbReference type="AlphaFoldDB" id="A0AAW0D900"/>
<gene>
    <name evidence="1" type="ORF">VNI00_006763</name>
</gene>
<dbReference type="InterPro" id="IPR032675">
    <property type="entry name" value="LRR_dom_sf"/>
</dbReference>
<dbReference type="EMBL" id="JAYKXP010000021">
    <property type="protein sequence ID" value="KAK7047099.1"/>
    <property type="molecule type" value="Genomic_DNA"/>
</dbReference>
<proteinExistence type="predicted"/>